<dbReference type="Pfam" id="PF13456">
    <property type="entry name" value="RVT_3"/>
    <property type="match status" value="1"/>
</dbReference>
<dbReference type="Proteomes" id="UP001459277">
    <property type="component" value="Unassembled WGS sequence"/>
</dbReference>
<feature type="domain" description="RNase H type-1" evidence="1">
    <location>
        <begin position="10"/>
        <end position="53"/>
    </location>
</feature>
<sequence>MAGMFTIGPKVDTSEEAELLACRRSIEFAVDAGFTRLVIEGDNSNVMQAISSDVAN</sequence>
<reference evidence="2 3" key="1">
    <citation type="submission" date="2024-01" db="EMBL/GenBank/DDBJ databases">
        <title>A telomere-to-telomere, gap-free genome of sweet tea (Lithocarpus litseifolius).</title>
        <authorList>
            <person name="Zhou J."/>
        </authorList>
    </citation>
    <scope>NUCLEOTIDE SEQUENCE [LARGE SCALE GENOMIC DNA]</scope>
    <source>
        <strain evidence="2">Zhou-2022a</strain>
        <tissue evidence="2">Leaf</tissue>
    </source>
</reference>
<dbReference type="AlphaFoldDB" id="A0AAW2DBN8"/>
<dbReference type="EMBL" id="JAZDWU010000004">
    <property type="protein sequence ID" value="KAL0006081.1"/>
    <property type="molecule type" value="Genomic_DNA"/>
</dbReference>
<dbReference type="Gene3D" id="3.30.420.10">
    <property type="entry name" value="Ribonuclease H-like superfamily/Ribonuclease H"/>
    <property type="match status" value="1"/>
</dbReference>
<dbReference type="GO" id="GO:0003676">
    <property type="term" value="F:nucleic acid binding"/>
    <property type="evidence" value="ECO:0007669"/>
    <property type="project" value="InterPro"/>
</dbReference>
<evidence type="ECO:0000313" key="2">
    <source>
        <dbReference type="EMBL" id="KAL0006081.1"/>
    </source>
</evidence>
<organism evidence="2 3">
    <name type="scientific">Lithocarpus litseifolius</name>
    <dbReference type="NCBI Taxonomy" id="425828"/>
    <lineage>
        <taxon>Eukaryota</taxon>
        <taxon>Viridiplantae</taxon>
        <taxon>Streptophyta</taxon>
        <taxon>Embryophyta</taxon>
        <taxon>Tracheophyta</taxon>
        <taxon>Spermatophyta</taxon>
        <taxon>Magnoliopsida</taxon>
        <taxon>eudicotyledons</taxon>
        <taxon>Gunneridae</taxon>
        <taxon>Pentapetalae</taxon>
        <taxon>rosids</taxon>
        <taxon>fabids</taxon>
        <taxon>Fagales</taxon>
        <taxon>Fagaceae</taxon>
        <taxon>Lithocarpus</taxon>
    </lineage>
</organism>
<evidence type="ECO:0000259" key="1">
    <source>
        <dbReference type="Pfam" id="PF13456"/>
    </source>
</evidence>
<accession>A0AAW2DBN8</accession>
<proteinExistence type="predicted"/>
<gene>
    <name evidence="2" type="ORF">SO802_013642</name>
</gene>
<keyword evidence="3" id="KW-1185">Reference proteome</keyword>
<protein>
    <recommendedName>
        <fullName evidence="1">RNase H type-1 domain-containing protein</fullName>
    </recommendedName>
</protein>
<comment type="caution">
    <text evidence="2">The sequence shown here is derived from an EMBL/GenBank/DDBJ whole genome shotgun (WGS) entry which is preliminary data.</text>
</comment>
<evidence type="ECO:0000313" key="3">
    <source>
        <dbReference type="Proteomes" id="UP001459277"/>
    </source>
</evidence>
<dbReference type="GO" id="GO:0004523">
    <property type="term" value="F:RNA-DNA hybrid ribonuclease activity"/>
    <property type="evidence" value="ECO:0007669"/>
    <property type="project" value="InterPro"/>
</dbReference>
<dbReference type="InterPro" id="IPR036397">
    <property type="entry name" value="RNaseH_sf"/>
</dbReference>
<name>A0AAW2DBN8_9ROSI</name>
<dbReference type="InterPro" id="IPR002156">
    <property type="entry name" value="RNaseH_domain"/>
</dbReference>
<dbReference type="CDD" id="cd06222">
    <property type="entry name" value="RNase_H_like"/>
    <property type="match status" value="1"/>
</dbReference>
<dbReference type="InterPro" id="IPR044730">
    <property type="entry name" value="RNase_H-like_dom_plant"/>
</dbReference>